<gene>
    <name evidence="1" type="ORF">DFH08DRAFT_681566</name>
</gene>
<reference evidence="1" key="1">
    <citation type="submission" date="2023-03" db="EMBL/GenBank/DDBJ databases">
        <title>Massive genome expansion in bonnet fungi (Mycena s.s.) driven by repeated elements and novel gene families across ecological guilds.</title>
        <authorList>
            <consortium name="Lawrence Berkeley National Laboratory"/>
            <person name="Harder C.B."/>
            <person name="Miyauchi S."/>
            <person name="Viragh M."/>
            <person name="Kuo A."/>
            <person name="Thoen E."/>
            <person name="Andreopoulos B."/>
            <person name="Lu D."/>
            <person name="Skrede I."/>
            <person name="Drula E."/>
            <person name="Henrissat B."/>
            <person name="Morin E."/>
            <person name="Kohler A."/>
            <person name="Barry K."/>
            <person name="LaButti K."/>
            <person name="Morin E."/>
            <person name="Salamov A."/>
            <person name="Lipzen A."/>
            <person name="Mereny Z."/>
            <person name="Hegedus B."/>
            <person name="Baldrian P."/>
            <person name="Stursova M."/>
            <person name="Weitz H."/>
            <person name="Taylor A."/>
            <person name="Grigoriev I.V."/>
            <person name="Nagy L.G."/>
            <person name="Martin F."/>
            <person name="Kauserud H."/>
        </authorList>
    </citation>
    <scope>NUCLEOTIDE SEQUENCE</scope>
    <source>
        <strain evidence="1">CBHHK002</strain>
    </source>
</reference>
<sequence>TKLKELNRKYKIISPCFPPPAYVATTLIATQMAENPTGMNDPACQVSFLCSILLSSNSIRSIVCSTMRALDPGGPAHRFPAKRPTKVRSTLTDCAVYYEVHVDGHEKLNFKALRMGRAGIDIYGARCDGSEFVLRMSVVPNVHCAATVGHFSLDLAESTSFIPVQITADGGTETQYMSPIQEQLHAQFAPNLLTEDAPAAVALKSSDNIPTEALWSYLLKFTGHNLKAVVLLGKTNNYMNITLDLHIDLFHWLWSKIVQQAVDLFVKYWNTYKTQKQCSKALPSGVSLQTVFENPADFALMHAGIPVDYEIIGQIRNTLPRSCEECLRWVSTDFEACASAAYVGEPALSISKGG</sequence>
<organism evidence="1 2">
    <name type="scientific">Mycena albidolilacea</name>
    <dbReference type="NCBI Taxonomy" id="1033008"/>
    <lineage>
        <taxon>Eukaryota</taxon>
        <taxon>Fungi</taxon>
        <taxon>Dikarya</taxon>
        <taxon>Basidiomycota</taxon>
        <taxon>Agaricomycotina</taxon>
        <taxon>Agaricomycetes</taxon>
        <taxon>Agaricomycetidae</taxon>
        <taxon>Agaricales</taxon>
        <taxon>Marasmiineae</taxon>
        <taxon>Mycenaceae</taxon>
        <taxon>Mycena</taxon>
    </lineage>
</organism>
<feature type="non-terminal residue" evidence="1">
    <location>
        <position position="354"/>
    </location>
</feature>
<dbReference type="AlphaFoldDB" id="A0AAD7ANI6"/>
<dbReference type="Proteomes" id="UP001218218">
    <property type="component" value="Unassembled WGS sequence"/>
</dbReference>
<comment type="caution">
    <text evidence="1">The sequence shown here is derived from an EMBL/GenBank/DDBJ whole genome shotgun (WGS) entry which is preliminary data.</text>
</comment>
<protein>
    <submittedName>
        <fullName evidence="1">Uncharacterized protein</fullName>
    </submittedName>
</protein>
<evidence type="ECO:0000313" key="2">
    <source>
        <dbReference type="Proteomes" id="UP001218218"/>
    </source>
</evidence>
<dbReference type="EMBL" id="JARIHO010000003">
    <property type="protein sequence ID" value="KAJ7363723.1"/>
    <property type="molecule type" value="Genomic_DNA"/>
</dbReference>
<keyword evidence="2" id="KW-1185">Reference proteome</keyword>
<proteinExistence type="predicted"/>
<evidence type="ECO:0000313" key="1">
    <source>
        <dbReference type="EMBL" id="KAJ7363723.1"/>
    </source>
</evidence>
<accession>A0AAD7ANI6</accession>
<name>A0AAD7ANI6_9AGAR</name>